<proteinExistence type="predicted"/>
<dbReference type="EMBL" id="PDUD01000020">
    <property type="protein sequence ID" value="PHN05855.1"/>
    <property type="molecule type" value="Genomic_DNA"/>
</dbReference>
<dbReference type="AlphaFoldDB" id="A0A2D0NBJ3"/>
<dbReference type="Proteomes" id="UP000223913">
    <property type="component" value="Unassembled WGS sequence"/>
</dbReference>
<organism evidence="1 2">
    <name type="scientific">Flavilitoribacter nigricans (strain ATCC 23147 / DSM 23189 / NBRC 102662 / NCIMB 1420 / SS-2)</name>
    <name type="common">Lewinella nigricans</name>
    <dbReference type="NCBI Taxonomy" id="1122177"/>
    <lineage>
        <taxon>Bacteria</taxon>
        <taxon>Pseudomonadati</taxon>
        <taxon>Bacteroidota</taxon>
        <taxon>Saprospiria</taxon>
        <taxon>Saprospirales</taxon>
        <taxon>Lewinellaceae</taxon>
        <taxon>Flavilitoribacter</taxon>
    </lineage>
</organism>
<name>A0A2D0NBJ3_FLAN2</name>
<gene>
    <name evidence="1" type="ORF">CRP01_15405</name>
</gene>
<evidence type="ECO:0000313" key="1">
    <source>
        <dbReference type="EMBL" id="PHN05855.1"/>
    </source>
</evidence>
<sequence>MSTSTTLLNRIVGSLLILLTTLTLSAQSGSAEIRIIDITDPQTVKVTTTAVEGNPMIMAGNKIRFYTKEQFELMLKFECQLDGKTITPANMEKAQYQLKIDKHDEHYKIESIDASAKHAGEVLVKGSVTDKQTLTGQFKVLLSDASGKTVMEFPFSFLILPKTQNPSSSTTYLEYKDSIPIAKY</sequence>
<reference evidence="1 2" key="1">
    <citation type="submission" date="2017-10" db="EMBL/GenBank/DDBJ databases">
        <title>The draft genome sequence of Lewinella nigricans NBRC 102662.</title>
        <authorList>
            <person name="Wang K."/>
        </authorList>
    </citation>
    <scope>NUCLEOTIDE SEQUENCE [LARGE SCALE GENOMIC DNA]</scope>
    <source>
        <strain evidence="1 2">NBRC 102662</strain>
    </source>
</reference>
<keyword evidence="2" id="KW-1185">Reference proteome</keyword>
<evidence type="ECO:0000313" key="2">
    <source>
        <dbReference type="Proteomes" id="UP000223913"/>
    </source>
</evidence>
<comment type="caution">
    <text evidence="1">The sequence shown here is derived from an EMBL/GenBank/DDBJ whole genome shotgun (WGS) entry which is preliminary data.</text>
</comment>
<protein>
    <submittedName>
        <fullName evidence="1">Uncharacterized protein</fullName>
    </submittedName>
</protein>
<accession>A0A2D0NBJ3</accession>